<dbReference type="CDD" id="cd04584">
    <property type="entry name" value="CBS_pair_AcuB_like"/>
    <property type="match status" value="1"/>
</dbReference>
<evidence type="ECO:0000259" key="4">
    <source>
        <dbReference type="PROSITE" id="PS51671"/>
    </source>
</evidence>
<reference evidence="5" key="2">
    <citation type="submission" date="2020-09" db="EMBL/GenBank/DDBJ databases">
        <authorList>
            <person name="Sun Q."/>
            <person name="Zhou Y."/>
        </authorList>
    </citation>
    <scope>NUCLEOTIDE SEQUENCE</scope>
    <source>
        <strain evidence="5">CGMCC 1.12698</strain>
    </source>
</reference>
<dbReference type="PROSITE" id="PS51371">
    <property type="entry name" value="CBS"/>
    <property type="match status" value="2"/>
</dbReference>
<keyword evidence="1 2" id="KW-0129">CBS domain</keyword>
<dbReference type="EMBL" id="BMFK01000002">
    <property type="protein sequence ID" value="GGE77343.1"/>
    <property type="molecule type" value="Genomic_DNA"/>
</dbReference>
<dbReference type="InterPro" id="IPR046342">
    <property type="entry name" value="CBS_dom_sf"/>
</dbReference>
<dbReference type="Gene3D" id="3.10.580.10">
    <property type="entry name" value="CBS-domain"/>
    <property type="match status" value="1"/>
</dbReference>
<name>A0A917EQX2_9BACI</name>
<accession>A0A917EQX2</accession>
<organism evidence="5 6">
    <name type="scientific">Priestia taiwanensis</name>
    <dbReference type="NCBI Taxonomy" id="1347902"/>
    <lineage>
        <taxon>Bacteria</taxon>
        <taxon>Bacillati</taxon>
        <taxon>Bacillota</taxon>
        <taxon>Bacilli</taxon>
        <taxon>Bacillales</taxon>
        <taxon>Bacillaceae</taxon>
        <taxon>Priestia</taxon>
    </lineage>
</organism>
<dbReference type="PANTHER" id="PTHR43080:SF2">
    <property type="entry name" value="CBS DOMAIN-CONTAINING PROTEIN"/>
    <property type="match status" value="1"/>
</dbReference>
<evidence type="ECO:0000259" key="3">
    <source>
        <dbReference type="PROSITE" id="PS51371"/>
    </source>
</evidence>
<dbReference type="SUPFAM" id="SSF55021">
    <property type="entry name" value="ACT-like"/>
    <property type="match status" value="1"/>
</dbReference>
<feature type="domain" description="ACT" evidence="4">
    <location>
        <begin position="139"/>
        <end position="212"/>
    </location>
</feature>
<dbReference type="InterPro" id="IPR045865">
    <property type="entry name" value="ACT-like_dom_sf"/>
</dbReference>
<dbReference type="Pfam" id="PF01842">
    <property type="entry name" value="ACT"/>
    <property type="match status" value="1"/>
</dbReference>
<dbReference type="InterPro" id="IPR051257">
    <property type="entry name" value="Diverse_CBS-Domain"/>
</dbReference>
<comment type="caution">
    <text evidence="5">The sequence shown here is derived from an EMBL/GenBank/DDBJ whole genome shotgun (WGS) entry which is preliminary data.</text>
</comment>
<dbReference type="PANTHER" id="PTHR43080">
    <property type="entry name" value="CBS DOMAIN-CONTAINING PROTEIN CBSX3, MITOCHONDRIAL"/>
    <property type="match status" value="1"/>
</dbReference>
<dbReference type="PROSITE" id="PS51671">
    <property type="entry name" value="ACT"/>
    <property type="match status" value="1"/>
</dbReference>
<feature type="domain" description="CBS" evidence="3">
    <location>
        <begin position="78"/>
        <end position="137"/>
    </location>
</feature>
<gene>
    <name evidence="5" type="primary">acuB</name>
    <name evidence="5" type="ORF">GCM10007140_28730</name>
</gene>
<dbReference type="SMART" id="SM00116">
    <property type="entry name" value="CBS"/>
    <property type="match status" value="2"/>
</dbReference>
<protein>
    <submittedName>
        <fullName evidence="5">Acetoin utilization protein AcuB</fullName>
    </submittedName>
</protein>
<dbReference type="RefSeq" id="WP_188389162.1">
    <property type="nucleotide sequence ID" value="NZ_BMFK01000002.1"/>
</dbReference>
<evidence type="ECO:0000256" key="1">
    <source>
        <dbReference type="ARBA" id="ARBA00023122"/>
    </source>
</evidence>
<proteinExistence type="predicted"/>
<dbReference type="InterPro" id="IPR000644">
    <property type="entry name" value="CBS_dom"/>
</dbReference>
<dbReference type="InterPro" id="IPR002912">
    <property type="entry name" value="ACT_dom"/>
</dbReference>
<dbReference type="AlphaFoldDB" id="A0A917EQX2"/>
<reference evidence="5" key="1">
    <citation type="journal article" date="2014" name="Int. J. Syst. Evol. Microbiol.">
        <title>Complete genome sequence of Corynebacterium casei LMG S-19264T (=DSM 44701T), isolated from a smear-ripened cheese.</title>
        <authorList>
            <consortium name="US DOE Joint Genome Institute (JGI-PGF)"/>
            <person name="Walter F."/>
            <person name="Albersmeier A."/>
            <person name="Kalinowski J."/>
            <person name="Ruckert C."/>
        </authorList>
    </citation>
    <scope>NUCLEOTIDE SEQUENCE</scope>
    <source>
        <strain evidence="5">CGMCC 1.12698</strain>
    </source>
</reference>
<evidence type="ECO:0000313" key="5">
    <source>
        <dbReference type="EMBL" id="GGE77343.1"/>
    </source>
</evidence>
<feature type="domain" description="CBS" evidence="3">
    <location>
        <begin position="7"/>
        <end position="64"/>
    </location>
</feature>
<evidence type="ECO:0000256" key="2">
    <source>
        <dbReference type="PROSITE-ProRule" id="PRU00703"/>
    </source>
</evidence>
<sequence length="214" mass="24428">MLVEEIMTQDIITLHSTDTIETAYKTMVQHSIRHLPIVDDEYKLVGIISDRDIRDAAPSIFHQEFSLNLFQEPIGKIMIQEVFTCHPLDCVEEVSLIFFEQKVSCLPVLNGGKLVGLLTGSDCLRSVLTLTGVHTPSSRIEIKAKNEPHMLNNITRFFTKRHINMVSILVYPHQESDYNVFIVRFQSLNPLSLINQLKQEGYTVRWISAMGEAE</sequence>
<dbReference type="Proteomes" id="UP000605259">
    <property type="component" value="Unassembled WGS sequence"/>
</dbReference>
<keyword evidence="6" id="KW-1185">Reference proteome</keyword>
<dbReference type="SUPFAM" id="SSF54631">
    <property type="entry name" value="CBS-domain pair"/>
    <property type="match status" value="1"/>
</dbReference>
<dbReference type="Pfam" id="PF00571">
    <property type="entry name" value="CBS"/>
    <property type="match status" value="2"/>
</dbReference>
<evidence type="ECO:0000313" key="6">
    <source>
        <dbReference type="Proteomes" id="UP000605259"/>
    </source>
</evidence>